<dbReference type="VEuPathDB" id="FungiDB:ASPGLDRAFT_1002027"/>
<dbReference type="Proteomes" id="UP000184300">
    <property type="component" value="Unassembled WGS sequence"/>
</dbReference>
<dbReference type="AlphaFoldDB" id="A0A1L9VVD0"/>
<keyword evidence="1" id="KW-1133">Transmembrane helix</keyword>
<keyword evidence="1" id="KW-0812">Transmembrane</keyword>
<feature type="transmembrane region" description="Helical" evidence="1">
    <location>
        <begin position="20"/>
        <end position="45"/>
    </location>
</feature>
<dbReference type="RefSeq" id="XP_022404556.1">
    <property type="nucleotide sequence ID" value="XM_022539397.1"/>
</dbReference>
<keyword evidence="3" id="KW-1185">Reference proteome</keyword>
<dbReference type="GeneID" id="34455658"/>
<accession>A0A1L9VVD0</accession>
<name>A0A1L9VVD0_ASPGL</name>
<organism evidence="2 3">
    <name type="scientific">Aspergillus glaucus CBS 516.65</name>
    <dbReference type="NCBI Taxonomy" id="1160497"/>
    <lineage>
        <taxon>Eukaryota</taxon>
        <taxon>Fungi</taxon>
        <taxon>Dikarya</taxon>
        <taxon>Ascomycota</taxon>
        <taxon>Pezizomycotina</taxon>
        <taxon>Eurotiomycetes</taxon>
        <taxon>Eurotiomycetidae</taxon>
        <taxon>Eurotiales</taxon>
        <taxon>Aspergillaceae</taxon>
        <taxon>Aspergillus</taxon>
        <taxon>Aspergillus subgen. Aspergillus</taxon>
    </lineage>
</organism>
<reference evidence="3" key="1">
    <citation type="journal article" date="2017" name="Genome Biol.">
        <title>Comparative genomics reveals high biological diversity and specific adaptations in the industrially and medically important fungal genus Aspergillus.</title>
        <authorList>
            <person name="de Vries R.P."/>
            <person name="Riley R."/>
            <person name="Wiebenga A."/>
            <person name="Aguilar-Osorio G."/>
            <person name="Amillis S."/>
            <person name="Uchima C.A."/>
            <person name="Anderluh G."/>
            <person name="Asadollahi M."/>
            <person name="Askin M."/>
            <person name="Barry K."/>
            <person name="Battaglia E."/>
            <person name="Bayram O."/>
            <person name="Benocci T."/>
            <person name="Braus-Stromeyer S.A."/>
            <person name="Caldana C."/>
            <person name="Canovas D."/>
            <person name="Cerqueira G.C."/>
            <person name="Chen F."/>
            <person name="Chen W."/>
            <person name="Choi C."/>
            <person name="Clum A."/>
            <person name="Dos Santos R.A."/>
            <person name="Damasio A.R."/>
            <person name="Diallinas G."/>
            <person name="Emri T."/>
            <person name="Fekete E."/>
            <person name="Flipphi M."/>
            <person name="Freyberg S."/>
            <person name="Gallo A."/>
            <person name="Gournas C."/>
            <person name="Habgood R."/>
            <person name="Hainaut M."/>
            <person name="Harispe M.L."/>
            <person name="Henrissat B."/>
            <person name="Hilden K.S."/>
            <person name="Hope R."/>
            <person name="Hossain A."/>
            <person name="Karabika E."/>
            <person name="Karaffa L."/>
            <person name="Karanyi Z."/>
            <person name="Krasevec N."/>
            <person name="Kuo A."/>
            <person name="Kusch H."/>
            <person name="LaButti K."/>
            <person name="Lagendijk E.L."/>
            <person name="Lapidus A."/>
            <person name="Levasseur A."/>
            <person name="Lindquist E."/>
            <person name="Lipzen A."/>
            <person name="Logrieco A.F."/>
            <person name="MacCabe A."/>
            <person name="Maekelae M.R."/>
            <person name="Malavazi I."/>
            <person name="Melin P."/>
            <person name="Meyer V."/>
            <person name="Mielnichuk N."/>
            <person name="Miskei M."/>
            <person name="Molnar A.P."/>
            <person name="Mule G."/>
            <person name="Ngan C.Y."/>
            <person name="Orejas M."/>
            <person name="Orosz E."/>
            <person name="Ouedraogo J.P."/>
            <person name="Overkamp K.M."/>
            <person name="Park H.-S."/>
            <person name="Perrone G."/>
            <person name="Piumi F."/>
            <person name="Punt P.J."/>
            <person name="Ram A.F."/>
            <person name="Ramon A."/>
            <person name="Rauscher S."/>
            <person name="Record E."/>
            <person name="Riano-Pachon D.M."/>
            <person name="Robert V."/>
            <person name="Roehrig J."/>
            <person name="Ruller R."/>
            <person name="Salamov A."/>
            <person name="Salih N.S."/>
            <person name="Samson R.A."/>
            <person name="Sandor E."/>
            <person name="Sanguinetti M."/>
            <person name="Schuetze T."/>
            <person name="Sepcic K."/>
            <person name="Shelest E."/>
            <person name="Sherlock G."/>
            <person name="Sophianopoulou V."/>
            <person name="Squina F.M."/>
            <person name="Sun H."/>
            <person name="Susca A."/>
            <person name="Todd R.B."/>
            <person name="Tsang A."/>
            <person name="Unkles S.E."/>
            <person name="van de Wiele N."/>
            <person name="van Rossen-Uffink D."/>
            <person name="Oliveira J.V."/>
            <person name="Vesth T.C."/>
            <person name="Visser J."/>
            <person name="Yu J.-H."/>
            <person name="Zhou M."/>
            <person name="Andersen M.R."/>
            <person name="Archer D.B."/>
            <person name="Baker S.E."/>
            <person name="Benoit I."/>
            <person name="Brakhage A.A."/>
            <person name="Braus G.H."/>
            <person name="Fischer R."/>
            <person name="Frisvad J.C."/>
            <person name="Goldman G.H."/>
            <person name="Houbraken J."/>
            <person name="Oakley B."/>
            <person name="Pocsi I."/>
            <person name="Scazzocchio C."/>
            <person name="Seiboth B."/>
            <person name="vanKuyk P.A."/>
            <person name="Wortman J."/>
            <person name="Dyer P.S."/>
            <person name="Grigoriev I.V."/>
        </authorList>
    </citation>
    <scope>NUCLEOTIDE SEQUENCE [LARGE SCALE GENOMIC DNA]</scope>
    <source>
        <strain evidence="3">CBS 516.65</strain>
    </source>
</reference>
<evidence type="ECO:0000313" key="2">
    <source>
        <dbReference type="EMBL" id="OJJ87873.1"/>
    </source>
</evidence>
<feature type="transmembrane region" description="Helical" evidence="1">
    <location>
        <begin position="146"/>
        <end position="167"/>
    </location>
</feature>
<keyword evidence="1" id="KW-0472">Membrane</keyword>
<evidence type="ECO:0000256" key="1">
    <source>
        <dbReference type="SAM" id="Phobius"/>
    </source>
</evidence>
<protein>
    <submittedName>
        <fullName evidence="2">Uncharacterized protein</fullName>
    </submittedName>
</protein>
<proteinExistence type="predicted"/>
<evidence type="ECO:0000313" key="3">
    <source>
        <dbReference type="Proteomes" id="UP000184300"/>
    </source>
</evidence>
<feature type="transmembrane region" description="Helical" evidence="1">
    <location>
        <begin position="119"/>
        <end position="140"/>
    </location>
</feature>
<dbReference type="EMBL" id="KV878890">
    <property type="protein sequence ID" value="OJJ87873.1"/>
    <property type="molecule type" value="Genomic_DNA"/>
</dbReference>
<sequence>MGHTLLIYHDIDTGWGNRANLLAFVLIQPQLRWVVLFSYLCFYFLDNILTAWHGYHIPPLTTSTGIALQGGMRNVWKGVHAQRTFSTIRRDPLARQDENSGGHIRIRFSGWPRIMGDTYLRLIPLFFIFAIFYFLIILFIPPSMFVMSSLLGLFGLLSTFMFLLALVI</sequence>
<gene>
    <name evidence="2" type="ORF">ASPGLDRAFT_1002027</name>
</gene>